<dbReference type="EMBL" id="LWBP01000089">
    <property type="protein sequence ID" value="OQP64598.1"/>
    <property type="molecule type" value="Genomic_DNA"/>
</dbReference>
<proteinExistence type="predicted"/>
<dbReference type="OrthoDB" id="831538at2"/>
<keyword evidence="3" id="KW-1185">Reference proteome</keyword>
<gene>
    <name evidence="2" type="ORF">A4R26_16245</name>
</gene>
<dbReference type="Pfam" id="PF21012">
    <property type="entry name" value="DUF6850"/>
    <property type="match status" value="1"/>
</dbReference>
<dbReference type="InterPro" id="IPR049236">
    <property type="entry name" value="DUF6850"/>
</dbReference>
<accession>A0A1V9G273</accession>
<evidence type="ECO:0000259" key="1">
    <source>
        <dbReference type="Pfam" id="PF21012"/>
    </source>
</evidence>
<organism evidence="2 3">
    <name type="scientific">Niastella populi</name>
    <dbReference type="NCBI Taxonomy" id="550983"/>
    <lineage>
        <taxon>Bacteria</taxon>
        <taxon>Pseudomonadati</taxon>
        <taxon>Bacteroidota</taxon>
        <taxon>Chitinophagia</taxon>
        <taxon>Chitinophagales</taxon>
        <taxon>Chitinophagaceae</taxon>
        <taxon>Niastella</taxon>
    </lineage>
</organism>
<sequence>MRTFILYLLFGLPGTQLMARQIISSDSIYLFKQTSRQLAWSHDGATHLIFNDFTNIARSQLYTGHEQGSFHKSQEAYRQTVAGFHTDGVKKTGRFYLAGQFDFEKRWDDSLAWRNAGEYNEAQPYYFFAGKAGKFEKQLFNLSATATYNLWKKKLYLGMAGNYRYHWTTRSVDPRADSKEFSTRLSPEITGRFGKNVLGAGLIWGRGSDITSITYKNKDFNGNQTYIERNNFMSLGFGHIGKMDRYLNRYHETNGFLASYATRFTNWELQASGRYELRQEDISLDTTSTRNNHFLYAFLQQEKTLGNLLLTHNGSRNRQQWELTFETESMLNQASEFNGTSYQYTASEINLSYRQLWQKRTGISVEAGAGCDYKERFKEDIVAAHKHQLQVITPHVYAALYRREPGKSALSLSVMPSFRHTLTNELSVPKTQENYFTRGVVYTDYVYWQKNSWGIASQFNFIEKENSKKHRLGCTVNIKYQQATNGSQTDLPALYLPSGSRWSAGASLNLYL</sequence>
<protein>
    <recommendedName>
        <fullName evidence="1">DUF6850 domain-containing protein</fullName>
    </recommendedName>
</protein>
<feature type="domain" description="DUF6850" evidence="1">
    <location>
        <begin position="47"/>
        <end position="512"/>
    </location>
</feature>
<reference evidence="3" key="1">
    <citation type="submission" date="2016-04" db="EMBL/GenBank/DDBJ databases">
        <authorList>
            <person name="Chen L."/>
            <person name="Zhuang W."/>
            <person name="Wang G."/>
        </authorList>
    </citation>
    <scope>NUCLEOTIDE SEQUENCE [LARGE SCALE GENOMIC DNA]</scope>
    <source>
        <strain evidence="3">208</strain>
    </source>
</reference>
<dbReference type="AlphaFoldDB" id="A0A1V9G273"/>
<comment type="caution">
    <text evidence="2">The sequence shown here is derived from an EMBL/GenBank/DDBJ whole genome shotgun (WGS) entry which is preliminary data.</text>
</comment>
<dbReference type="STRING" id="550983.A4R26_16245"/>
<dbReference type="RefSeq" id="WP_081163589.1">
    <property type="nucleotide sequence ID" value="NZ_LWBP01000089.1"/>
</dbReference>
<name>A0A1V9G273_9BACT</name>
<evidence type="ECO:0000313" key="3">
    <source>
        <dbReference type="Proteomes" id="UP000192276"/>
    </source>
</evidence>
<dbReference type="Proteomes" id="UP000192276">
    <property type="component" value="Unassembled WGS sequence"/>
</dbReference>
<evidence type="ECO:0000313" key="2">
    <source>
        <dbReference type="EMBL" id="OQP64598.1"/>
    </source>
</evidence>